<dbReference type="AlphaFoldDB" id="A0AAE0ZH26"/>
<evidence type="ECO:0000313" key="2">
    <source>
        <dbReference type="Proteomes" id="UP001283361"/>
    </source>
</evidence>
<organism evidence="1 2">
    <name type="scientific">Elysia crispata</name>
    <name type="common">lettuce slug</name>
    <dbReference type="NCBI Taxonomy" id="231223"/>
    <lineage>
        <taxon>Eukaryota</taxon>
        <taxon>Metazoa</taxon>
        <taxon>Spiralia</taxon>
        <taxon>Lophotrochozoa</taxon>
        <taxon>Mollusca</taxon>
        <taxon>Gastropoda</taxon>
        <taxon>Heterobranchia</taxon>
        <taxon>Euthyneura</taxon>
        <taxon>Panpulmonata</taxon>
        <taxon>Sacoglossa</taxon>
        <taxon>Placobranchoidea</taxon>
        <taxon>Plakobranchidae</taxon>
        <taxon>Elysia</taxon>
    </lineage>
</organism>
<evidence type="ECO:0000313" key="1">
    <source>
        <dbReference type="EMBL" id="KAK3769205.1"/>
    </source>
</evidence>
<dbReference type="Proteomes" id="UP001283361">
    <property type="component" value="Unassembled WGS sequence"/>
</dbReference>
<keyword evidence="2" id="KW-1185">Reference proteome</keyword>
<proteinExistence type="predicted"/>
<reference evidence="1" key="1">
    <citation type="journal article" date="2023" name="G3 (Bethesda)">
        <title>A reference genome for the long-term kleptoplast-retaining sea slug Elysia crispata morphotype clarki.</title>
        <authorList>
            <person name="Eastman K.E."/>
            <person name="Pendleton A.L."/>
            <person name="Shaikh M.A."/>
            <person name="Suttiyut T."/>
            <person name="Ogas R."/>
            <person name="Tomko P."/>
            <person name="Gavelis G."/>
            <person name="Widhalm J.R."/>
            <person name="Wisecaver J.H."/>
        </authorList>
    </citation>
    <scope>NUCLEOTIDE SEQUENCE</scope>
    <source>
        <strain evidence="1">ECLA1</strain>
    </source>
</reference>
<comment type="caution">
    <text evidence="1">The sequence shown here is derived from an EMBL/GenBank/DDBJ whole genome shotgun (WGS) entry which is preliminary data.</text>
</comment>
<accession>A0AAE0ZH26</accession>
<dbReference type="EMBL" id="JAWDGP010003957">
    <property type="protein sequence ID" value="KAK3769205.1"/>
    <property type="molecule type" value="Genomic_DNA"/>
</dbReference>
<protein>
    <submittedName>
        <fullName evidence="1">Uncharacterized protein</fullName>
    </submittedName>
</protein>
<sequence>MITYEISFENAKKKALAVTLPLIGQARPKALEIDAAQLNTENGMDIQLTALDSLSLQDDVDLAFTTYSDFERLEKGQDISMGDFIIEYERRCVQSGIFGFSTGIKTARQCRLVRQTKTASSHSST</sequence>
<gene>
    <name evidence="1" type="ORF">RRG08_005152</name>
</gene>
<name>A0AAE0ZH26_9GAST</name>